<name>A0A422M4Y1_LACPA</name>
<comment type="caution">
    <text evidence="1">The sequence shown here is derived from an EMBL/GenBank/DDBJ whole genome shotgun (WGS) entry which is preliminary data.</text>
</comment>
<organism evidence="1 2">
    <name type="scientific">Lacticaseibacillus paracasei</name>
    <name type="common">Lactobacillus paracasei</name>
    <dbReference type="NCBI Taxonomy" id="1597"/>
    <lineage>
        <taxon>Bacteria</taxon>
        <taxon>Bacillati</taxon>
        <taxon>Bacillota</taxon>
        <taxon>Bacilli</taxon>
        <taxon>Lactobacillales</taxon>
        <taxon>Lactobacillaceae</taxon>
        <taxon>Lacticaseibacillus</taxon>
    </lineage>
</organism>
<evidence type="ECO:0000313" key="2">
    <source>
        <dbReference type="Proteomes" id="UP000284716"/>
    </source>
</evidence>
<proteinExistence type="predicted"/>
<evidence type="ECO:0000313" key="1">
    <source>
        <dbReference type="EMBL" id="RND82567.1"/>
    </source>
</evidence>
<reference evidence="1 2" key="1">
    <citation type="journal article" date="2018" name="Front. Microbiol.">
        <title>Conversion of Methionine to Cysteine in Lactobacillus paracasei Depends on the Highly Mobile cysK-ctl-cysE Gene Cluster.</title>
        <authorList>
            <person name="Wuthrich D."/>
            <person name="Irmler S."/>
            <person name="Berthoud H."/>
            <person name="Guggenbuhl B."/>
            <person name="Eugster E."/>
            <person name="Bruggmann R."/>
        </authorList>
    </citation>
    <scope>NUCLEOTIDE SEQUENCE [LARGE SCALE GENOMIC DNA]</scope>
    <source>
        <strain evidence="1 2">FAM18157</strain>
    </source>
</reference>
<dbReference type="EMBL" id="LKFS01000041">
    <property type="protein sequence ID" value="RND82567.1"/>
    <property type="molecule type" value="Genomic_DNA"/>
</dbReference>
<accession>A0A422M4Y1</accession>
<dbReference type="Proteomes" id="UP000284716">
    <property type="component" value="Unassembled WGS sequence"/>
</dbReference>
<dbReference type="AlphaFoldDB" id="A0A422M4Y1"/>
<protein>
    <submittedName>
        <fullName evidence="1">Uncharacterized protein</fullName>
    </submittedName>
</protein>
<sequence length="105" mass="12160">MQAQPGETRAVFFKAETKAFRNRNVSGLDPNDLTLVIRVKVLTCRFLLLFARFGEPTEVFHSGHCLASRALTRQFLRLFARLKEPRIFYLQIPYTKIPVIITTTF</sequence>
<gene>
    <name evidence="1" type="ORF">FAM18157_00961</name>
</gene>